<dbReference type="InterPro" id="IPR027417">
    <property type="entry name" value="P-loop_NTPase"/>
</dbReference>
<name>A0ABW5E9H0_9GAMM</name>
<reference evidence="5" key="1">
    <citation type="journal article" date="2019" name="Int. J. Syst. Evol. Microbiol.">
        <title>The Global Catalogue of Microorganisms (GCM) 10K type strain sequencing project: providing services to taxonomists for standard genome sequencing and annotation.</title>
        <authorList>
            <consortium name="The Broad Institute Genomics Platform"/>
            <consortium name="The Broad Institute Genome Sequencing Center for Infectious Disease"/>
            <person name="Wu L."/>
            <person name="Ma J."/>
        </authorList>
    </citation>
    <scope>NUCLEOTIDE SEQUENCE [LARGE SCALE GENOMIC DNA]</scope>
    <source>
        <strain evidence="5">KCTC 12848</strain>
    </source>
</reference>
<dbReference type="PANTHER" id="PTHR30050">
    <property type="entry name" value="CHROMOSOMAL REPLICATION INITIATOR PROTEIN DNAA"/>
    <property type="match status" value="1"/>
</dbReference>
<organism evidence="4 5">
    <name type="scientific">Microbulbifer halophilus</name>
    <dbReference type="NCBI Taxonomy" id="453963"/>
    <lineage>
        <taxon>Bacteria</taxon>
        <taxon>Pseudomonadati</taxon>
        <taxon>Pseudomonadota</taxon>
        <taxon>Gammaproteobacteria</taxon>
        <taxon>Cellvibrionales</taxon>
        <taxon>Microbulbiferaceae</taxon>
        <taxon>Microbulbifer</taxon>
    </lineage>
</organism>
<evidence type="ECO:0000313" key="5">
    <source>
        <dbReference type="Proteomes" id="UP001597425"/>
    </source>
</evidence>
<feature type="domain" description="Chromosomal replication initiator protein DnaA ATPAse" evidence="2">
    <location>
        <begin position="103"/>
        <end position="168"/>
    </location>
</feature>
<dbReference type="Gene3D" id="1.10.8.60">
    <property type="match status" value="1"/>
</dbReference>
<comment type="caution">
    <text evidence="4">The sequence shown here is derived from an EMBL/GenBank/DDBJ whole genome shotgun (WGS) entry which is preliminary data.</text>
</comment>
<dbReference type="InterPro" id="IPR017788">
    <property type="entry name" value="Hda"/>
</dbReference>
<accession>A0ABW5E9H0</accession>
<proteinExistence type="inferred from homology"/>
<keyword evidence="1" id="KW-0235">DNA replication</keyword>
<gene>
    <name evidence="4" type="primary">hda</name>
    <name evidence="4" type="ORF">ACFSKX_04595</name>
</gene>
<dbReference type="Gene3D" id="3.40.50.300">
    <property type="entry name" value="P-loop containing nucleotide triphosphate hydrolases"/>
    <property type="match status" value="1"/>
</dbReference>
<dbReference type="Pfam" id="PF22688">
    <property type="entry name" value="Hda_lid"/>
    <property type="match status" value="1"/>
</dbReference>
<dbReference type="InterPro" id="IPR013317">
    <property type="entry name" value="DnaA_dom"/>
</dbReference>
<dbReference type="Proteomes" id="UP001597425">
    <property type="component" value="Unassembled WGS sequence"/>
</dbReference>
<dbReference type="SUPFAM" id="SSF52540">
    <property type="entry name" value="P-loop containing nucleoside triphosphate hydrolases"/>
    <property type="match status" value="1"/>
</dbReference>
<keyword evidence="5" id="KW-1185">Reference proteome</keyword>
<comment type="similarity">
    <text evidence="1">Belongs to the DnaA family.</text>
</comment>
<evidence type="ECO:0000259" key="2">
    <source>
        <dbReference type="Pfam" id="PF00308"/>
    </source>
</evidence>
<dbReference type="PANTHER" id="PTHR30050:SF5">
    <property type="entry name" value="DNAA REGULATORY INACTIVATOR HDA"/>
    <property type="match status" value="1"/>
</dbReference>
<dbReference type="RefSeq" id="WP_265720183.1">
    <property type="nucleotide sequence ID" value="NZ_JAPIVK010000002.1"/>
</dbReference>
<dbReference type="InterPro" id="IPR020591">
    <property type="entry name" value="Chromosome_initiator_DnaA-like"/>
</dbReference>
<evidence type="ECO:0000256" key="1">
    <source>
        <dbReference type="RuleBase" id="RU004227"/>
    </source>
</evidence>
<dbReference type="PRINTS" id="PR00051">
    <property type="entry name" value="DNAA"/>
</dbReference>
<dbReference type="Pfam" id="PF00308">
    <property type="entry name" value="Bac_DnaA"/>
    <property type="match status" value="1"/>
</dbReference>
<dbReference type="NCBIfam" id="TIGR03420">
    <property type="entry name" value="DnaA_homol_Hda"/>
    <property type="match status" value="1"/>
</dbReference>
<protein>
    <submittedName>
        <fullName evidence="4">DnaA regulatory inactivator Hda</fullName>
    </submittedName>
</protein>
<dbReference type="InterPro" id="IPR055199">
    <property type="entry name" value="Hda_lid"/>
</dbReference>
<dbReference type="EMBL" id="JBHUJD010000004">
    <property type="protein sequence ID" value="MFD2309688.1"/>
    <property type="molecule type" value="Genomic_DNA"/>
</dbReference>
<evidence type="ECO:0000259" key="3">
    <source>
        <dbReference type="Pfam" id="PF22688"/>
    </source>
</evidence>
<sequence length="241" mass="26723">MTPDKGAPQQLSLGVSLRDDATFDNFFLPEADPNRQVVMALRAFAAGDSADPAVYLWGEAGSGVSHLLQSVCQNAEAAGRSFQYLPLAELLPMEPSVILDGLEELELVCIDDLHLLEGHPRWQTAMFHLYNRVKDGGGQLLLGARRSPRGLDIELADLRSRLQWGLVFQLQPLSDSDKLAALQNRSRLRGFDLPEDVALYILHRAPRHTGALFACLEELDRASLMAKRKITIPFVKQVLDI</sequence>
<feature type="domain" description="Hda lid" evidence="3">
    <location>
        <begin position="175"/>
        <end position="239"/>
    </location>
</feature>
<evidence type="ECO:0000313" key="4">
    <source>
        <dbReference type="EMBL" id="MFD2309688.1"/>
    </source>
</evidence>